<dbReference type="Pfam" id="PF01969">
    <property type="entry name" value="Ni_insertion"/>
    <property type="match status" value="1"/>
</dbReference>
<accession>W4VFH0</accession>
<keyword evidence="1" id="KW-0533">Nickel</keyword>
<sequence>MTTPTGAAIIKTLVSRYGEIPNMKVNKIGYGAGTKTFPTHPNVLRIMLGEGN</sequence>
<dbReference type="PANTHER" id="PTHR36566:SF1">
    <property type="entry name" value="PYRIDINIUM-3,5-BISTHIOCARBOXYLIC ACID MONONUCLEOTIDE NICKEL INSERTION PROTEIN"/>
    <property type="match status" value="1"/>
</dbReference>
<dbReference type="RefSeq" id="WP_369403457.1">
    <property type="nucleotide sequence ID" value="NZ_BAVS01000003.1"/>
</dbReference>
<name>W4VFH0_9BACI</name>
<dbReference type="InterPro" id="IPR002822">
    <property type="entry name" value="Ni_insertion"/>
</dbReference>
<comment type="caution">
    <text evidence="2">The sequence shown here is derived from an EMBL/GenBank/DDBJ whole genome shotgun (WGS) entry which is preliminary data.</text>
</comment>
<dbReference type="EMBL" id="BAVS01000003">
    <property type="protein sequence ID" value="GAE92160.1"/>
    <property type="molecule type" value="Genomic_DNA"/>
</dbReference>
<evidence type="ECO:0000313" key="3">
    <source>
        <dbReference type="Proteomes" id="UP000019102"/>
    </source>
</evidence>
<dbReference type="AlphaFoldDB" id="W4VFH0"/>
<gene>
    <name evidence="2" type="ORF">JCM21714_1142</name>
</gene>
<dbReference type="Proteomes" id="UP000019102">
    <property type="component" value="Unassembled WGS sequence"/>
</dbReference>
<proteinExistence type="predicted"/>
<reference evidence="2 3" key="1">
    <citation type="journal article" date="2014" name="Genome Announc.">
        <title>Draft Genome Sequence of the Boron-Tolerant and Moderately Halotolerant Bacterium Gracilibacillus boraciitolerans JCM 21714T.</title>
        <authorList>
            <person name="Ahmed I."/>
            <person name="Oshima K."/>
            <person name="Suda W."/>
            <person name="Kitamura K."/>
            <person name="Iida T."/>
            <person name="Ohmori Y."/>
            <person name="Fujiwara T."/>
            <person name="Hattori M."/>
            <person name="Ohkuma M."/>
        </authorList>
    </citation>
    <scope>NUCLEOTIDE SEQUENCE [LARGE SCALE GENOMIC DNA]</scope>
    <source>
        <strain evidence="2 3">JCM 21714</strain>
    </source>
</reference>
<organism evidence="2 3">
    <name type="scientific">Gracilibacillus boraciitolerans JCM 21714</name>
    <dbReference type="NCBI Taxonomy" id="1298598"/>
    <lineage>
        <taxon>Bacteria</taxon>
        <taxon>Bacillati</taxon>
        <taxon>Bacillota</taxon>
        <taxon>Bacilli</taxon>
        <taxon>Bacillales</taxon>
        <taxon>Bacillaceae</taxon>
        <taxon>Gracilibacillus</taxon>
    </lineage>
</organism>
<evidence type="ECO:0000256" key="1">
    <source>
        <dbReference type="ARBA" id="ARBA00022596"/>
    </source>
</evidence>
<dbReference type="STRING" id="1298598.JCM21714_1142"/>
<dbReference type="PANTHER" id="PTHR36566">
    <property type="entry name" value="NICKEL INSERTION PROTEIN-RELATED"/>
    <property type="match status" value="1"/>
</dbReference>
<protein>
    <submittedName>
        <fullName evidence="2">Uncharacterized protein</fullName>
    </submittedName>
</protein>
<evidence type="ECO:0000313" key="2">
    <source>
        <dbReference type="EMBL" id="GAE92160.1"/>
    </source>
</evidence>
<keyword evidence="3" id="KW-1185">Reference proteome</keyword>
<dbReference type="eggNOG" id="COG1641">
    <property type="taxonomic scope" value="Bacteria"/>
</dbReference>